<dbReference type="Proteomes" id="UP000596742">
    <property type="component" value="Unassembled WGS sequence"/>
</dbReference>
<dbReference type="EMBL" id="UYJE01000133">
    <property type="protein sequence ID" value="VDH90410.1"/>
    <property type="molecule type" value="Genomic_DNA"/>
</dbReference>
<organism evidence="2 3">
    <name type="scientific">Mytilus galloprovincialis</name>
    <name type="common">Mediterranean mussel</name>
    <dbReference type="NCBI Taxonomy" id="29158"/>
    <lineage>
        <taxon>Eukaryota</taxon>
        <taxon>Metazoa</taxon>
        <taxon>Spiralia</taxon>
        <taxon>Lophotrochozoa</taxon>
        <taxon>Mollusca</taxon>
        <taxon>Bivalvia</taxon>
        <taxon>Autobranchia</taxon>
        <taxon>Pteriomorphia</taxon>
        <taxon>Mytilida</taxon>
        <taxon>Mytiloidea</taxon>
        <taxon>Mytilidae</taxon>
        <taxon>Mytilinae</taxon>
        <taxon>Mytilus</taxon>
    </lineage>
</organism>
<reference evidence="2" key="1">
    <citation type="submission" date="2018-11" db="EMBL/GenBank/DDBJ databases">
        <authorList>
            <person name="Alioto T."/>
            <person name="Alioto T."/>
        </authorList>
    </citation>
    <scope>NUCLEOTIDE SEQUENCE</scope>
</reference>
<keyword evidence="3" id="KW-1185">Reference proteome</keyword>
<sequence length="196" mass="23275">MDVVLSYWLTFLSSFLIFLAQGSEASRWISRNINDYRRPPFRQPPPLDIHPDYGPDYGQTYRQDPSFAPRYNMIQTTPPSFYEFFDPISGVHKKIINHFDHQRPTYRPYPQDYTRFLRLRDASPFPSTYEKKQLQNTYNAPHENSYANDKQFYSDFATRRQKSFMNNAQFSGQLKGNGINDDFVIYLMGDWKGYRG</sequence>
<protein>
    <submittedName>
        <fullName evidence="2">Uncharacterized protein</fullName>
    </submittedName>
</protein>
<evidence type="ECO:0000313" key="3">
    <source>
        <dbReference type="Proteomes" id="UP000596742"/>
    </source>
</evidence>
<feature type="signal peptide" evidence="1">
    <location>
        <begin position="1"/>
        <end position="25"/>
    </location>
</feature>
<evidence type="ECO:0000313" key="2">
    <source>
        <dbReference type="EMBL" id="VDH90410.1"/>
    </source>
</evidence>
<comment type="caution">
    <text evidence="2">The sequence shown here is derived from an EMBL/GenBank/DDBJ whole genome shotgun (WGS) entry which is preliminary data.</text>
</comment>
<proteinExistence type="predicted"/>
<gene>
    <name evidence="2" type="ORF">MGAL_10B044403</name>
</gene>
<keyword evidence="1" id="KW-0732">Signal</keyword>
<feature type="chain" id="PRO_5032813149" evidence="1">
    <location>
        <begin position="26"/>
        <end position="196"/>
    </location>
</feature>
<dbReference type="OrthoDB" id="6042071at2759"/>
<dbReference type="AlphaFoldDB" id="A0A8B6BHM9"/>
<accession>A0A8B6BHM9</accession>
<name>A0A8B6BHM9_MYTGA</name>
<evidence type="ECO:0000256" key="1">
    <source>
        <dbReference type="SAM" id="SignalP"/>
    </source>
</evidence>